<dbReference type="Gene3D" id="3.40.970.10">
    <property type="entry name" value="Ribonuclease H1, N-terminal domain"/>
    <property type="match status" value="1"/>
</dbReference>
<dbReference type="InterPro" id="IPR011320">
    <property type="entry name" value="RNase_H1_N"/>
</dbReference>
<dbReference type="RefSeq" id="WP_061662548.1">
    <property type="nucleotide sequence ID" value="NZ_LOMO01000001.1"/>
</dbReference>
<dbReference type="Pfam" id="PF01693">
    <property type="entry name" value="Cauli_VI"/>
    <property type="match status" value="1"/>
</dbReference>
<dbReference type="Pfam" id="PF00075">
    <property type="entry name" value="RNase_H"/>
    <property type="match status" value="1"/>
</dbReference>
<dbReference type="GO" id="GO:0004523">
    <property type="term" value="F:RNA-DNA hybrid ribonuclease activity"/>
    <property type="evidence" value="ECO:0007669"/>
    <property type="project" value="InterPro"/>
</dbReference>
<evidence type="ECO:0000256" key="1">
    <source>
        <dbReference type="ARBA" id="ARBA00002286"/>
    </source>
</evidence>
<accession>A0A9X0MK92</accession>
<comment type="function">
    <text evidence="1">Involved in the transposition of the insertion sequence.</text>
</comment>
<dbReference type="CDD" id="cd09277">
    <property type="entry name" value="RNase_HI_bacteria_like"/>
    <property type="match status" value="1"/>
</dbReference>
<protein>
    <submittedName>
        <fullName evidence="4">Ribonuclease HI</fullName>
    </submittedName>
</protein>
<dbReference type="EMBL" id="LOMO01000001">
    <property type="protein sequence ID" value="KXY51210.1"/>
    <property type="molecule type" value="Genomic_DNA"/>
</dbReference>
<evidence type="ECO:0000259" key="2">
    <source>
        <dbReference type="Pfam" id="PF00075"/>
    </source>
</evidence>
<feature type="domain" description="Ribonuclease H1 N-terminal" evidence="3">
    <location>
        <begin position="5"/>
        <end position="62"/>
    </location>
</feature>
<reference evidence="4 5" key="1">
    <citation type="submission" date="2015-12" db="EMBL/GenBank/DDBJ databases">
        <title>Bacillus cereus Group isolate.</title>
        <authorList>
            <person name="Kovac J."/>
        </authorList>
    </citation>
    <scope>NUCLEOTIDE SEQUENCE [LARGE SCALE GENOMIC DNA]</scope>
    <source>
        <strain evidence="4 5">FSL K6-0073</strain>
    </source>
</reference>
<comment type="caution">
    <text evidence="4">The sequence shown here is derived from an EMBL/GenBank/DDBJ whole genome shotgun (WGS) entry which is preliminary data.</text>
</comment>
<feature type="domain" description="RNase H type-1" evidence="2">
    <location>
        <begin position="81"/>
        <end position="218"/>
    </location>
</feature>
<dbReference type="GO" id="GO:0003676">
    <property type="term" value="F:nucleic acid binding"/>
    <property type="evidence" value="ECO:0007669"/>
    <property type="project" value="InterPro"/>
</dbReference>
<evidence type="ECO:0000313" key="5">
    <source>
        <dbReference type="Proteomes" id="UP000075476"/>
    </source>
</evidence>
<evidence type="ECO:0000313" key="4">
    <source>
        <dbReference type="EMBL" id="KXY51210.1"/>
    </source>
</evidence>
<gene>
    <name evidence="4" type="ORF">AT268_32465</name>
</gene>
<proteinExistence type="predicted"/>
<dbReference type="InterPro" id="IPR037056">
    <property type="entry name" value="RNase_H1_N_sf"/>
</dbReference>
<dbReference type="InterPro" id="IPR012337">
    <property type="entry name" value="RNaseH-like_sf"/>
</dbReference>
<dbReference type="AlphaFoldDB" id="A0A9X0MK92"/>
<evidence type="ECO:0000259" key="3">
    <source>
        <dbReference type="Pfam" id="PF01693"/>
    </source>
</evidence>
<dbReference type="InterPro" id="IPR036397">
    <property type="entry name" value="RNaseH_sf"/>
</dbReference>
<organism evidence="4 5">
    <name type="scientific">Bacillus cereus</name>
    <dbReference type="NCBI Taxonomy" id="1396"/>
    <lineage>
        <taxon>Bacteria</taxon>
        <taxon>Bacillati</taxon>
        <taxon>Bacillota</taxon>
        <taxon>Bacilli</taxon>
        <taxon>Bacillales</taxon>
        <taxon>Bacillaceae</taxon>
        <taxon>Bacillus</taxon>
        <taxon>Bacillus cereus group</taxon>
    </lineage>
</organism>
<dbReference type="Proteomes" id="UP000075476">
    <property type="component" value="Unassembled WGS sequence"/>
</dbReference>
<dbReference type="InterPro" id="IPR002156">
    <property type="entry name" value="RNaseH_domain"/>
</dbReference>
<sequence length="240" mass="27246">MAKNKFYAVKKGFDKQNNEVVSNLILTSWNETASLVQGVNKKSHGIASEYKGFPTREEAEAFLQQEEPYIRKSDESYPKDALHCYVDGSFSKEIENYSYGLICVEDGKTVVHVDNGVGSNKDAVTMQQIGGELLGTMKALLVAKKKKPKKLVIFFDYEGVALHATGYWKRDNKFSETYYQWMQKFFAENPDIEVTFCKVDAHTGDDFNELADGFAKLALNIQPDSNFYKFVEKYGISKEV</sequence>
<dbReference type="Gene3D" id="3.30.420.10">
    <property type="entry name" value="Ribonuclease H-like superfamily/Ribonuclease H"/>
    <property type="match status" value="1"/>
</dbReference>
<dbReference type="SUPFAM" id="SSF53098">
    <property type="entry name" value="Ribonuclease H-like"/>
    <property type="match status" value="1"/>
</dbReference>
<name>A0A9X0MK92_BACCE</name>